<evidence type="ECO:0000256" key="4">
    <source>
        <dbReference type="PROSITE-ProRule" id="PRU00332"/>
    </source>
</evidence>
<dbReference type="InterPro" id="IPR006630">
    <property type="entry name" value="La_HTH"/>
</dbReference>
<dbReference type="GO" id="GO:0006396">
    <property type="term" value="P:RNA processing"/>
    <property type="evidence" value="ECO:0007669"/>
    <property type="project" value="InterPro"/>
</dbReference>
<dbReference type="SMART" id="SM00715">
    <property type="entry name" value="LA"/>
    <property type="match status" value="1"/>
</dbReference>
<dbReference type="VEuPathDB" id="VectorBase:ACHR005643"/>
<feature type="compositionally biased region" description="Low complexity" evidence="5">
    <location>
        <begin position="1"/>
        <end position="15"/>
    </location>
</feature>
<feature type="region of interest" description="Disordered" evidence="5">
    <location>
        <begin position="852"/>
        <end position="880"/>
    </location>
</feature>
<dbReference type="PANTHER" id="PTHR22792">
    <property type="entry name" value="LUPUS LA PROTEIN-RELATED"/>
    <property type="match status" value="1"/>
</dbReference>
<feature type="domain" description="HTH La-type RNA-binding" evidence="6">
    <location>
        <begin position="311"/>
        <end position="403"/>
    </location>
</feature>
<dbReference type="PRINTS" id="PR00302">
    <property type="entry name" value="LUPUSLA"/>
</dbReference>
<dbReference type="InterPro" id="IPR002344">
    <property type="entry name" value="Lupus_La"/>
</dbReference>
<evidence type="ECO:0000256" key="5">
    <source>
        <dbReference type="SAM" id="MobiDB-lite"/>
    </source>
</evidence>
<reference evidence="8" key="2">
    <citation type="submission" date="2020-05" db="UniProtKB">
        <authorList>
            <consortium name="EnsemblMetazoa"/>
        </authorList>
    </citation>
    <scope>IDENTIFICATION</scope>
    <source>
        <strain evidence="8">ACHKN1017</strain>
    </source>
</reference>
<sequence length="891" mass="99188">MADTKTTTTTTTTATSSEGMNLVTPVPATETATQTVASEQTLAATETSTPPVRTMIETATMTDATEQKESESSAPMEPNAESKSLPEAVTSQKQEAAASPAMEAKVQPSVEIELDGVAVKEPVEAEEEPDTLSPLMTDNHTFLQHQELMREEPMLADEQLQSDEPGSSSPQQHFHRHHHHHGAEEVHDYGIYDDDEQEDDEEEEDDEDMDDEDEMFMRDQDDQERNNMKHSDTKESISSIDSDVSLSYDRRSSSELPHQQQHRQHSEDAGAGSSDDAAKDSGCEITKKSADEEGGNETGTQEDAEDGGAFEIPDDEMCERIVEQVEFYFSNENILKDAFLLKHVRRNKEGFVSLKLVSSFKRVRQLTKDWRVVGDAIKRKSVKIEVNDLGTKIRRMDALPEHDETTPSRTVVATGLPYDKYTVEKVSELFSKCGEISLIRVLRPGGPIPADVRQFINKHPELQQNECALVEFTESASARRAQAMTEFVVLELVAPKKKTGKKATNVTKFVESYKVAAGHDIERSRGGEGFDRFRMRRGSGFYPKSDMMVGTIYQQQQQIAPYHHHHHHHQQMLPMMSQPMQAPLQQDPHQHQQQSPPMPYMVPHSPQQRKYSFGNDAYECYQTQPGQPQQRRSSAYSLGSDASRKFSSCSEGYSSCGEMSRRTSACSSVPAEGMSRRTSACSEVPSSRRSSNCSDFCSCNARRISQCSTDLMYRRMSQCTAEHGTPVHSVPRKYSVGSNYDRKYANSPELMQQQQPHLLQRRISMDSTGGYDRKFSSGSITGYHTDGSPNISPRKYSSGGFDPLRKLSNSSDQYYNGRKISTDSGYDRRISIGSECSGPRSRAGSILCSHAGNTAMPTPGNEAVVRTPIGPDGSKGFGTRTRRIGQIVPPA</sequence>
<dbReference type="CDD" id="cd12289">
    <property type="entry name" value="RRM_LARP6"/>
    <property type="match status" value="1"/>
</dbReference>
<evidence type="ECO:0000256" key="1">
    <source>
        <dbReference type="ARBA" id="ARBA00004123"/>
    </source>
</evidence>
<dbReference type="EnsemblMetazoa" id="ACHR005643-RA">
    <property type="protein sequence ID" value="ACHR005643-PA"/>
    <property type="gene ID" value="ACHR005643"/>
</dbReference>
<feature type="region of interest" description="Disordered" evidence="5">
    <location>
        <begin position="767"/>
        <end position="802"/>
    </location>
</feature>
<feature type="compositionally biased region" description="Low complexity" evidence="5">
    <location>
        <begin position="236"/>
        <end position="247"/>
    </location>
</feature>
<dbReference type="Gene3D" id="3.30.70.330">
    <property type="match status" value="1"/>
</dbReference>
<dbReference type="Pfam" id="PF05383">
    <property type="entry name" value="La"/>
    <property type="match status" value="1"/>
</dbReference>
<dbReference type="InterPro" id="IPR012677">
    <property type="entry name" value="Nucleotide-bd_a/b_plait_sf"/>
</dbReference>
<evidence type="ECO:0000259" key="6">
    <source>
        <dbReference type="PROSITE" id="PS50961"/>
    </source>
</evidence>
<dbReference type="Pfam" id="PF12901">
    <property type="entry name" value="SUZ-C"/>
    <property type="match status" value="1"/>
</dbReference>
<comment type="subcellular location">
    <subcellularLocation>
        <location evidence="1">Nucleus</location>
    </subcellularLocation>
</comment>
<dbReference type="STRING" id="43041.A0A182K4F8"/>
<feature type="compositionally biased region" description="Polar residues" evidence="5">
    <location>
        <begin position="134"/>
        <end position="144"/>
    </location>
</feature>
<dbReference type="GO" id="GO:0005634">
    <property type="term" value="C:nucleus"/>
    <property type="evidence" value="ECO:0007669"/>
    <property type="project" value="UniProtKB-SubCell"/>
</dbReference>
<dbReference type="CDD" id="cd08033">
    <property type="entry name" value="LARP_6"/>
    <property type="match status" value="1"/>
</dbReference>
<accession>A0A182K4F8</accession>
<evidence type="ECO:0000313" key="9">
    <source>
        <dbReference type="Proteomes" id="UP000075881"/>
    </source>
</evidence>
<keyword evidence="2 4" id="KW-0694">RNA-binding</keyword>
<evidence type="ECO:0000313" key="8">
    <source>
        <dbReference type="EnsemblMetazoa" id="ACHR005643-PA"/>
    </source>
</evidence>
<dbReference type="InterPro" id="IPR024642">
    <property type="entry name" value="SUZ-C"/>
</dbReference>
<feature type="region of interest" description="Disordered" evidence="5">
    <location>
        <begin position="1"/>
        <end position="30"/>
    </location>
</feature>
<dbReference type="InterPro" id="IPR035979">
    <property type="entry name" value="RBD_domain_sf"/>
</dbReference>
<dbReference type="InterPro" id="IPR036390">
    <property type="entry name" value="WH_DNA-bd_sf"/>
</dbReference>
<protein>
    <submittedName>
        <fullName evidence="8">Uncharacterized protein</fullName>
    </submittedName>
</protein>
<dbReference type="GO" id="GO:0003729">
    <property type="term" value="F:mRNA binding"/>
    <property type="evidence" value="ECO:0007669"/>
    <property type="project" value="TreeGrafter"/>
</dbReference>
<keyword evidence="9" id="KW-1185">Reference proteome</keyword>
<dbReference type="PANTHER" id="PTHR22792:SF140">
    <property type="entry name" value="ACHILLES, ISOFORM A"/>
    <property type="match status" value="1"/>
</dbReference>
<dbReference type="FunFam" id="1.10.10.10:FF:000158">
    <property type="entry name" value="La ribonucleoprotein domain family member 7"/>
    <property type="match status" value="1"/>
</dbReference>
<dbReference type="AlphaFoldDB" id="A0A182K4F8"/>
<feature type="compositionally biased region" description="Polar residues" evidence="5">
    <location>
        <begin position="776"/>
        <end position="791"/>
    </location>
</feature>
<name>A0A182K4F8_9DIPT</name>
<feature type="compositionally biased region" description="Acidic residues" evidence="5">
    <location>
        <begin position="191"/>
        <end position="214"/>
    </location>
</feature>
<feature type="compositionally biased region" description="Polar residues" evidence="5">
    <location>
        <begin position="162"/>
        <end position="172"/>
    </location>
</feature>
<dbReference type="SUPFAM" id="SSF54928">
    <property type="entry name" value="RNA-binding domain, RBD"/>
    <property type="match status" value="1"/>
</dbReference>
<dbReference type="Gene3D" id="1.10.10.10">
    <property type="entry name" value="Winged helix-like DNA-binding domain superfamily/Winged helix DNA-binding domain"/>
    <property type="match status" value="1"/>
</dbReference>
<dbReference type="InterPro" id="IPR036388">
    <property type="entry name" value="WH-like_DNA-bd_sf"/>
</dbReference>
<dbReference type="PROSITE" id="PS51938">
    <property type="entry name" value="SUZ_C"/>
    <property type="match status" value="1"/>
</dbReference>
<evidence type="ECO:0000259" key="7">
    <source>
        <dbReference type="PROSITE" id="PS51938"/>
    </source>
</evidence>
<keyword evidence="3" id="KW-0539">Nucleus</keyword>
<feature type="region of interest" description="Disordered" evidence="5">
    <location>
        <begin position="59"/>
        <end position="310"/>
    </location>
</feature>
<dbReference type="PROSITE" id="PS50961">
    <property type="entry name" value="HTH_LA"/>
    <property type="match status" value="1"/>
</dbReference>
<dbReference type="InterPro" id="IPR034880">
    <property type="entry name" value="LARP6_RRM"/>
</dbReference>
<feature type="compositionally biased region" description="Basic and acidic residues" evidence="5">
    <location>
        <begin position="276"/>
        <end position="291"/>
    </location>
</feature>
<dbReference type="SUPFAM" id="SSF46785">
    <property type="entry name" value="Winged helix' DNA-binding domain"/>
    <property type="match status" value="1"/>
</dbReference>
<reference evidence="9" key="1">
    <citation type="submission" date="2013-03" db="EMBL/GenBank/DDBJ databases">
        <title>The Genome Sequence of Anopheles christyi ACHKN1017.</title>
        <authorList>
            <consortium name="The Broad Institute Genomics Platform"/>
            <person name="Neafsey D.E."/>
            <person name="Besansky N."/>
            <person name="Walker B."/>
            <person name="Young S.K."/>
            <person name="Zeng Q."/>
            <person name="Gargeya S."/>
            <person name="Fitzgerald M."/>
            <person name="Haas B."/>
            <person name="Abouelleil A."/>
            <person name="Allen A.W."/>
            <person name="Alvarado L."/>
            <person name="Arachchi H.M."/>
            <person name="Berlin A.M."/>
            <person name="Chapman S.B."/>
            <person name="Gainer-Dewar J."/>
            <person name="Goldberg J."/>
            <person name="Griggs A."/>
            <person name="Gujja S."/>
            <person name="Hansen M."/>
            <person name="Howarth C."/>
            <person name="Imamovic A."/>
            <person name="Ireland A."/>
            <person name="Larimer J."/>
            <person name="McCowan C."/>
            <person name="Murphy C."/>
            <person name="Pearson M."/>
            <person name="Poon T.W."/>
            <person name="Priest M."/>
            <person name="Roberts A."/>
            <person name="Saif S."/>
            <person name="Shea T."/>
            <person name="Sisk P."/>
            <person name="Sykes S."/>
            <person name="Wortman J."/>
            <person name="Nusbaum C."/>
            <person name="Birren B."/>
        </authorList>
    </citation>
    <scope>NUCLEOTIDE SEQUENCE [LARGE SCALE GENOMIC DNA]</scope>
    <source>
        <strain evidence="9">ACHKN1017</strain>
    </source>
</reference>
<dbReference type="GO" id="GO:1990904">
    <property type="term" value="C:ribonucleoprotein complex"/>
    <property type="evidence" value="ECO:0007669"/>
    <property type="project" value="InterPro"/>
</dbReference>
<feature type="compositionally biased region" description="Acidic residues" evidence="5">
    <location>
        <begin position="292"/>
        <end position="310"/>
    </location>
</feature>
<feature type="domain" description="SUZ-C" evidence="7">
    <location>
        <begin position="834"/>
        <end position="881"/>
    </location>
</feature>
<dbReference type="Proteomes" id="UP000075881">
    <property type="component" value="Unassembled WGS sequence"/>
</dbReference>
<evidence type="ECO:0000256" key="3">
    <source>
        <dbReference type="ARBA" id="ARBA00023242"/>
    </source>
</evidence>
<organism evidence="8 9">
    <name type="scientific">Anopheles christyi</name>
    <dbReference type="NCBI Taxonomy" id="43041"/>
    <lineage>
        <taxon>Eukaryota</taxon>
        <taxon>Metazoa</taxon>
        <taxon>Ecdysozoa</taxon>
        <taxon>Arthropoda</taxon>
        <taxon>Hexapoda</taxon>
        <taxon>Insecta</taxon>
        <taxon>Pterygota</taxon>
        <taxon>Neoptera</taxon>
        <taxon>Endopterygota</taxon>
        <taxon>Diptera</taxon>
        <taxon>Nematocera</taxon>
        <taxon>Culicoidea</taxon>
        <taxon>Culicidae</taxon>
        <taxon>Anophelinae</taxon>
        <taxon>Anopheles</taxon>
    </lineage>
</organism>
<feature type="compositionally biased region" description="Basic and acidic residues" evidence="5">
    <location>
        <begin position="215"/>
        <end position="235"/>
    </location>
</feature>
<evidence type="ECO:0000256" key="2">
    <source>
        <dbReference type="ARBA" id="ARBA00022884"/>
    </source>
</evidence>
<proteinExistence type="predicted"/>
<dbReference type="InterPro" id="IPR045180">
    <property type="entry name" value="La_dom_prot"/>
</dbReference>